<keyword evidence="1" id="KW-0812">Transmembrane</keyword>
<protein>
    <submittedName>
        <fullName evidence="2">STM3941 family protein</fullName>
    </submittedName>
</protein>
<evidence type="ECO:0000256" key="1">
    <source>
        <dbReference type="SAM" id="Phobius"/>
    </source>
</evidence>
<dbReference type="Proteomes" id="UP001478817">
    <property type="component" value="Unassembled WGS sequence"/>
</dbReference>
<reference evidence="2 3" key="1">
    <citation type="submission" date="2024-04" db="EMBL/GenBank/DDBJ databases">
        <title>Human intestinal bacterial collection.</title>
        <authorList>
            <person name="Pauvert C."/>
            <person name="Hitch T.C.A."/>
            <person name="Clavel T."/>
        </authorList>
    </citation>
    <scope>NUCLEOTIDE SEQUENCE [LARGE SCALE GENOMIC DNA]</scope>
    <source>
        <strain evidence="2 3">CLA-AA-H197</strain>
    </source>
</reference>
<sequence length="188" mass="20982">MSKENTADGKLSITANVVLLGSYLFMGVCLLAGAILVLTQPLPFAENPVIMKVGMGYVMIPVSLFIICSNIAKIVRRRNAIVIDENGITDNTDSMGSGFTPWDQISEVFLLRLKDDTYLCAVPEDYDSWASTRSRRQARLAQANKDMGFAPIRIQFKKANDRYTAQDGLAAVRRFAPEKITRIRKPKY</sequence>
<name>A0ABV1IG29_9ACTN</name>
<dbReference type="InterPro" id="IPR048136">
    <property type="entry name" value="STM3941-like"/>
</dbReference>
<keyword evidence="3" id="KW-1185">Reference proteome</keyword>
<feature type="transmembrane region" description="Helical" evidence="1">
    <location>
        <begin position="12"/>
        <end position="37"/>
    </location>
</feature>
<comment type="caution">
    <text evidence="2">The sequence shown here is derived from an EMBL/GenBank/DDBJ whole genome shotgun (WGS) entry which is preliminary data.</text>
</comment>
<dbReference type="EMBL" id="JBBNGS010000003">
    <property type="protein sequence ID" value="MEQ2637265.1"/>
    <property type="molecule type" value="Genomic_DNA"/>
</dbReference>
<accession>A0ABV1IG29</accession>
<keyword evidence="1" id="KW-0472">Membrane</keyword>
<feature type="transmembrane region" description="Helical" evidence="1">
    <location>
        <begin position="49"/>
        <end position="68"/>
    </location>
</feature>
<gene>
    <name evidence="2" type="ORF">AAAT05_02725</name>
</gene>
<proteinExistence type="predicted"/>
<dbReference type="RefSeq" id="WP_349181717.1">
    <property type="nucleotide sequence ID" value="NZ_JBBNGS010000003.1"/>
</dbReference>
<keyword evidence="1" id="KW-1133">Transmembrane helix</keyword>
<dbReference type="NCBIfam" id="NF041635">
    <property type="entry name" value="STM3941_fam"/>
    <property type="match status" value="1"/>
</dbReference>
<organism evidence="2 3">
    <name type="scientific">Paratractidigestivibacter faecalis</name>
    <dbReference type="NCBI Taxonomy" id="2292441"/>
    <lineage>
        <taxon>Bacteria</taxon>
        <taxon>Bacillati</taxon>
        <taxon>Actinomycetota</taxon>
        <taxon>Coriobacteriia</taxon>
        <taxon>Coriobacteriales</taxon>
        <taxon>Atopobiaceae</taxon>
        <taxon>Paratractidigestivibacter</taxon>
    </lineage>
</organism>
<evidence type="ECO:0000313" key="2">
    <source>
        <dbReference type="EMBL" id="MEQ2637265.1"/>
    </source>
</evidence>
<evidence type="ECO:0000313" key="3">
    <source>
        <dbReference type="Proteomes" id="UP001478817"/>
    </source>
</evidence>